<dbReference type="InterPro" id="IPR007138">
    <property type="entry name" value="ABM_dom"/>
</dbReference>
<proteinExistence type="predicted"/>
<dbReference type="Gene3D" id="3.30.70.100">
    <property type="match status" value="1"/>
</dbReference>
<feature type="domain" description="ABM" evidence="1">
    <location>
        <begin position="8"/>
        <end position="69"/>
    </location>
</feature>
<dbReference type="RefSeq" id="WP_019464577.1">
    <property type="nucleotide sequence ID" value="NZ_ALOY01000131.1"/>
</dbReference>
<dbReference type="InterPro" id="IPR011008">
    <property type="entry name" value="Dimeric_a/b-barrel"/>
</dbReference>
<sequence length="113" mass="12885">MKESTAGFAVIYRWRLHPGKEAQFIEAWTRISELYLHRHGSLGSRLHRGPEGIWYSYAQWPDRAAREAAFSAGTLDRETGELMRSAIAETLPEIVLEPVVDLMVPTRQTKTES</sequence>
<dbReference type="AlphaFoldDB" id="A0A075JXX6"/>
<accession>A0A075JXX6</accession>
<keyword evidence="3" id="KW-1185">Reference proteome</keyword>
<dbReference type="HOGENOM" id="CLU_170996_0_0_6"/>
<protein>
    <recommendedName>
        <fullName evidence="1">ABM domain-containing protein</fullName>
    </recommendedName>
</protein>
<reference evidence="2 3" key="1">
    <citation type="submission" date="2014-07" db="EMBL/GenBank/DDBJ databases">
        <title>Complete Genome Sequence of Dyella japonica Strain A8 Isolated from Malaysian Tropical Soil.</title>
        <authorList>
            <person name="Hui R.K.H."/>
            <person name="Chen J.-W."/>
            <person name="Chan K.-G."/>
            <person name="Leung F.C.C."/>
        </authorList>
    </citation>
    <scope>NUCLEOTIDE SEQUENCE [LARGE SCALE GENOMIC DNA]</scope>
    <source>
        <strain evidence="2 3">A8</strain>
    </source>
</reference>
<dbReference type="Pfam" id="PF03992">
    <property type="entry name" value="ABM"/>
    <property type="match status" value="1"/>
</dbReference>
<dbReference type="SUPFAM" id="SSF54909">
    <property type="entry name" value="Dimeric alpha+beta barrel"/>
    <property type="match status" value="1"/>
</dbReference>
<dbReference type="KEGG" id="dja:HY57_06505"/>
<dbReference type="STRING" id="1217721.HY57_06505"/>
<dbReference type="EMBL" id="CP008884">
    <property type="protein sequence ID" value="AIF46941.1"/>
    <property type="molecule type" value="Genomic_DNA"/>
</dbReference>
<name>A0A075JXX6_9GAMM</name>
<evidence type="ECO:0000313" key="3">
    <source>
        <dbReference type="Proteomes" id="UP000027987"/>
    </source>
</evidence>
<organism evidence="2 3">
    <name type="scientific">Dyella japonica A8</name>
    <dbReference type="NCBI Taxonomy" id="1217721"/>
    <lineage>
        <taxon>Bacteria</taxon>
        <taxon>Pseudomonadati</taxon>
        <taxon>Pseudomonadota</taxon>
        <taxon>Gammaproteobacteria</taxon>
        <taxon>Lysobacterales</taxon>
        <taxon>Rhodanobacteraceae</taxon>
        <taxon>Dyella</taxon>
    </lineage>
</organism>
<dbReference type="Proteomes" id="UP000027987">
    <property type="component" value="Chromosome"/>
</dbReference>
<evidence type="ECO:0000259" key="1">
    <source>
        <dbReference type="Pfam" id="PF03992"/>
    </source>
</evidence>
<dbReference type="PATRIC" id="fig|1217721.7.peg.1356"/>
<dbReference type="OrthoDB" id="6105906at2"/>
<gene>
    <name evidence="2" type="ORF">HY57_06505</name>
</gene>
<evidence type="ECO:0000313" key="2">
    <source>
        <dbReference type="EMBL" id="AIF46941.1"/>
    </source>
</evidence>